<evidence type="ECO:0000256" key="7">
    <source>
        <dbReference type="ARBA" id="ARBA00023065"/>
    </source>
</evidence>
<dbReference type="InterPro" id="IPR023614">
    <property type="entry name" value="Porin_dom_sf"/>
</dbReference>
<reference evidence="15 16" key="1">
    <citation type="submission" date="2016-04" db="EMBL/GenBank/DDBJ databases">
        <title>Reclassification of Paraburkholderia panaciterrae (Farh et al. 2015) Dobritsa &amp; Samadpour 2016 as a later homotypic synonym of Paraburkholderia ginsengiterrae (Farh et al. 2015) Dobritsa &amp; Samadpour 2016.</title>
        <authorList>
            <person name="Dobritsa A.P."/>
            <person name="Kutumbaka K."/>
            <person name="Samadpour M."/>
        </authorList>
    </citation>
    <scope>NUCLEOTIDE SEQUENCE [LARGE SCALE GENOMIC DNA]</scope>
    <source>
        <strain evidence="13 16">DCY85</strain>
        <strain evidence="14 15">DCY85-1</strain>
    </source>
</reference>
<evidence type="ECO:0000256" key="10">
    <source>
        <dbReference type="ARBA" id="ARBA00023237"/>
    </source>
</evidence>
<gene>
    <name evidence="14" type="ORF">A6V36_26085</name>
    <name evidence="13" type="ORF">A6V37_26555</name>
</gene>
<dbReference type="EMBL" id="LXKA01000254">
    <property type="protein sequence ID" value="OAJ59718.1"/>
    <property type="molecule type" value="Genomic_DNA"/>
</dbReference>
<evidence type="ECO:0000256" key="8">
    <source>
        <dbReference type="ARBA" id="ARBA00023114"/>
    </source>
</evidence>
<name>A0A1A9N756_9BURK</name>
<keyword evidence="8" id="KW-0626">Porin</keyword>
<evidence type="ECO:0000256" key="4">
    <source>
        <dbReference type="ARBA" id="ARBA00022452"/>
    </source>
</evidence>
<comment type="caution">
    <text evidence="13">The sequence shown here is derived from an EMBL/GenBank/DDBJ whole genome shotgun (WGS) entry which is preliminary data.</text>
</comment>
<feature type="chain" id="PRO_5008393650" evidence="11">
    <location>
        <begin position="21"/>
        <end position="374"/>
    </location>
</feature>
<dbReference type="Pfam" id="PF13609">
    <property type="entry name" value="Porin_4"/>
    <property type="match status" value="1"/>
</dbReference>
<dbReference type="EMBL" id="LXJZ01000119">
    <property type="protein sequence ID" value="OAJ59840.1"/>
    <property type="molecule type" value="Genomic_DNA"/>
</dbReference>
<evidence type="ECO:0000256" key="5">
    <source>
        <dbReference type="ARBA" id="ARBA00022692"/>
    </source>
</evidence>
<dbReference type="SUPFAM" id="SSF56935">
    <property type="entry name" value="Porins"/>
    <property type="match status" value="1"/>
</dbReference>
<evidence type="ECO:0000259" key="12">
    <source>
        <dbReference type="Pfam" id="PF13609"/>
    </source>
</evidence>
<dbReference type="InterPro" id="IPR033900">
    <property type="entry name" value="Gram_neg_porin_domain"/>
</dbReference>
<evidence type="ECO:0000256" key="1">
    <source>
        <dbReference type="ARBA" id="ARBA00004571"/>
    </source>
</evidence>
<keyword evidence="3" id="KW-0813">Transport</keyword>
<keyword evidence="5" id="KW-0812">Transmembrane</keyword>
<keyword evidence="15" id="KW-1185">Reference proteome</keyword>
<protein>
    <submittedName>
        <fullName evidence="13">Porin</fullName>
    </submittedName>
</protein>
<keyword evidence="9" id="KW-0472">Membrane</keyword>
<comment type="subunit">
    <text evidence="2">Homotrimer.</text>
</comment>
<dbReference type="CDD" id="cd00342">
    <property type="entry name" value="gram_neg_porins"/>
    <property type="match status" value="1"/>
</dbReference>
<evidence type="ECO:0000313" key="16">
    <source>
        <dbReference type="Proteomes" id="UP000078116"/>
    </source>
</evidence>
<dbReference type="InterPro" id="IPR050298">
    <property type="entry name" value="Gram-neg_bact_OMP"/>
</dbReference>
<evidence type="ECO:0000256" key="3">
    <source>
        <dbReference type="ARBA" id="ARBA00022448"/>
    </source>
</evidence>
<evidence type="ECO:0000256" key="2">
    <source>
        <dbReference type="ARBA" id="ARBA00011233"/>
    </source>
</evidence>
<evidence type="ECO:0000256" key="11">
    <source>
        <dbReference type="SAM" id="SignalP"/>
    </source>
</evidence>
<evidence type="ECO:0000256" key="6">
    <source>
        <dbReference type="ARBA" id="ARBA00022729"/>
    </source>
</evidence>
<accession>A0A1A9N756</accession>
<comment type="subcellular location">
    <subcellularLocation>
        <location evidence="1">Cell outer membrane</location>
        <topology evidence="1">Multi-pass membrane protein</topology>
    </subcellularLocation>
</comment>
<dbReference type="AlphaFoldDB" id="A0A1A9N756"/>
<dbReference type="GO" id="GO:0046930">
    <property type="term" value="C:pore complex"/>
    <property type="evidence" value="ECO:0007669"/>
    <property type="project" value="UniProtKB-KW"/>
</dbReference>
<dbReference type="STRING" id="1462993.A6V36_26085"/>
<keyword evidence="10" id="KW-0998">Cell outer membrane</keyword>
<dbReference type="RefSeq" id="WP_064267376.1">
    <property type="nucleotide sequence ID" value="NZ_LXJZ01000119.1"/>
</dbReference>
<evidence type="ECO:0000313" key="15">
    <source>
        <dbReference type="Proteomes" id="UP000077961"/>
    </source>
</evidence>
<dbReference type="Proteomes" id="UP000077961">
    <property type="component" value="Unassembled WGS sequence"/>
</dbReference>
<dbReference type="GO" id="GO:0006811">
    <property type="term" value="P:monoatomic ion transport"/>
    <property type="evidence" value="ECO:0007669"/>
    <property type="project" value="UniProtKB-KW"/>
</dbReference>
<evidence type="ECO:0000313" key="14">
    <source>
        <dbReference type="EMBL" id="OAJ59840.1"/>
    </source>
</evidence>
<feature type="domain" description="Porin" evidence="12">
    <location>
        <begin position="8"/>
        <end position="345"/>
    </location>
</feature>
<evidence type="ECO:0000313" key="13">
    <source>
        <dbReference type="EMBL" id="OAJ59718.1"/>
    </source>
</evidence>
<dbReference type="Gene3D" id="2.40.160.10">
    <property type="entry name" value="Porin"/>
    <property type="match status" value="1"/>
</dbReference>
<keyword evidence="6 11" id="KW-0732">Signal</keyword>
<dbReference type="Proteomes" id="UP000078116">
    <property type="component" value="Unassembled WGS sequence"/>
</dbReference>
<feature type="signal peptide" evidence="11">
    <location>
        <begin position="1"/>
        <end position="20"/>
    </location>
</feature>
<keyword evidence="4" id="KW-1134">Transmembrane beta strand</keyword>
<evidence type="ECO:0000256" key="9">
    <source>
        <dbReference type="ARBA" id="ARBA00023136"/>
    </source>
</evidence>
<dbReference type="PANTHER" id="PTHR34501:SF9">
    <property type="entry name" value="MAJOR OUTER MEMBRANE PROTEIN P.IA"/>
    <property type="match status" value="1"/>
</dbReference>
<keyword evidence="7" id="KW-0406">Ion transport</keyword>
<dbReference type="PANTHER" id="PTHR34501">
    <property type="entry name" value="PROTEIN YDDL-RELATED"/>
    <property type="match status" value="1"/>
</dbReference>
<dbReference type="OrthoDB" id="8676354at2"/>
<sequence length="374" mass="39540">MKLKWSSVAVLAVMAGAAHAQSSVLLYGAIDTGLFYQSTSAATFSPAAKNGGHVYGLKDAGIYSSFWGMKGTEDIGGGYKVNFRLQGVFNSGNGKLGLSDTTGGTAIFNQQTTIGISGPFGTIDAGRQYAPMIHAMAETDVRAAQYFGSILGAWLGVNQAAGWSGTNTSVPIGALYDSNAIVYQTPRFYGASVALEYAPGGVPGQIQGVTRESAVLRYSNYGLNLAAVYYNGHDTNLSATTPATGVDNNRFYYFGAKYTFHGLSVSASYGIGRNPANTNHADYEIISGGLGYQFNPFLRVTSGYYYLKDRNNSANHSSEYALGAEYGLSKRTLVYAQVGYVANRGTMNQTITYGAPVAPGASTTAAMIGIRHTF</sequence>
<dbReference type="GO" id="GO:0015288">
    <property type="term" value="F:porin activity"/>
    <property type="evidence" value="ECO:0007669"/>
    <property type="project" value="UniProtKB-KW"/>
</dbReference>
<dbReference type="GO" id="GO:0009279">
    <property type="term" value="C:cell outer membrane"/>
    <property type="evidence" value="ECO:0007669"/>
    <property type="project" value="UniProtKB-SubCell"/>
</dbReference>
<organism evidence="13 16">
    <name type="scientific">Paraburkholderia ginsengiterrae</name>
    <dbReference type="NCBI Taxonomy" id="1462993"/>
    <lineage>
        <taxon>Bacteria</taxon>
        <taxon>Pseudomonadati</taxon>
        <taxon>Pseudomonadota</taxon>
        <taxon>Betaproteobacteria</taxon>
        <taxon>Burkholderiales</taxon>
        <taxon>Burkholderiaceae</taxon>
        <taxon>Paraburkholderia</taxon>
    </lineage>
</organism>
<proteinExistence type="predicted"/>